<evidence type="ECO:0000313" key="11">
    <source>
        <dbReference type="Ensembl" id="ENSSOCP00000020831.1"/>
    </source>
</evidence>
<dbReference type="GO" id="GO:0000209">
    <property type="term" value="P:protein polyubiquitination"/>
    <property type="evidence" value="ECO:0007669"/>
    <property type="project" value="TreeGrafter"/>
</dbReference>
<organism evidence="11 12">
    <name type="scientific">Strix occidentalis caurina</name>
    <name type="common">northern spotted owl</name>
    <dbReference type="NCBI Taxonomy" id="311401"/>
    <lineage>
        <taxon>Eukaryota</taxon>
        <taxon>Metazoa</taxon>
        <taxon>Chordata</taxon>
        <taxon>Craniata</taxon>
        <taxon>Vertebrata</taxon>
        <taxon>Euteleostomi</taxon>
        <taxon>Archelosauria</taxon>
        <taxon>Archosauria</taxon>
        <taxon>Dinosauria</taxon>
        <taxon>Saurischia</taxon>
        <taxon>Theropoda</taxon>
        <taxon>Coelurosauria</taxon>
        <taxon>Aves</taxon>
        <taxon>Neognathae</taxon>
        <taxon>Neoaves</taxon>
        <taxon>Telluraves</taxon>
        <taxon>Strigiformes</taxon>
        <taxon>Strigidae</taxon>
        <taxon>Strix</taxon>
    </lineage>
</organism>
<keyword evidence="4" id="KW-0479">Metal-binding</keyword>
<evidence type="ECO:0000256" key="5">
    <source>
        <dbReference type="ARBA" id="ARBA00022771"/>
    </source>
</evidence>
<evidence type="ECO:0000256" key="3">
    <source>
        <dbReference type="ARBA" id="ARBA00022679"/>
    </source>
</evidence>
<feature type="domain" description="RING-type" evidence="10">
    <location>
        <begin position="104"/>
        <end position="143"/>
    </location>
</feature>
<dbReference type="GO" id="GO:0006513">
    <property type="term" value="P:protein monoubiquitination"/>
    <property type="evidence" value="ECO:0007669"/>
    <property type="project" value="TreeGrafter"/>
</dbReference>
<dbReference type="PROSITE" id="PS00518">
    <property type="entry name" value="ZF_RING_1"/>
    <property type="match status" value="1"/>
</dbReference>
<evidence type="ECO:0000313" key="12">
    <source>
        <dbReference type="Proteomes" id="UP000694551"/>
    </source>
</evidence>
<keyword evidence="12" id="KW-1185">Reference proteome</keyword>
<keyword evidence="5 9" id="KW-0863">Zinc-finger</keyword>
<evidence type="ECO:0000256" key="8">
    <source>
        <dbReference type="ARBA" id="ARBA00023163"/>
    </source>
</evidence>
<dbReference type="AlphaFoldDB" id="A0A8D0FVF7"/>
<dbReference type="InterPro" id="IPR001841">
    <property type="entry name" value="Znf_RING"/>
</dbReference>
<evidence type="ECO:0000256" key="4">
    <source>
        <dbReference type="ARBA" id="ARBA00022723"/>
    </source>
</evidence>
<reference evidence="11" key="2">
    <citation type="submission" date="2025-09" db="UniProtKB">
        <authorList>
            <consortium name="Ensembl"/>
        </authorList>
    </citation>
    <scope>IDENTIFICATION</scope>
</reference>
<evidence type="ECO:0000256" key="2">
    <source>
        <dbReference type="ARBA" id="ARBA00012483"/>
    </source>
</evidence>
<dbReference type="PROSITE" id="PS50089">
    <property type="entry name" value="ZF_RING_2"/>
    <property type="match status" value="1"/>
</dbReference>
<dbReference type="PANTHER" id="PTHR46077">
    <property type="entry name" value="E3 UBIQUITIN-PROTEIN LIGASE TOPORS"/>
    <property type="match status" value="1"/>
</dbReference>
<dbReference type="SUPFAM" id="SSF57850">
    <property type="entry name" value="RING/U-box"/>
    <property type="match status" value="1"/>
</dbReference>
<sequence>MECDLTSLTASLWVLAEPGPVWLVPGLLPSVPARSGGSSEAAPGAGWCFGGCRRQLSVPLGTARCFVPLGWAKGLGEPEGVLCEGPGHFFLSRATSDRGSEWSCPICGETQDGVTYATPCLHQFCLGCIVRWAKMKQSCPLCRQTVITIIYSVRNKAFTSFT</sequence>
<dbReference type="SMART" id="SM00184">
    <property type="entry name" value="RING"/>
    <property type="match status" value="1"/>
</dbReference>
<dbReference type="PANTHER" id="PTHR46077:SF1">
    <property type="entry name" value="TOP1 BINDING ARGININE_SERINE RICH PROTEIN, E3 UBIQUITIN LIGASE"/>
    <property type="match status" value="1"/>
</dbReference>
<keyword evidence="3" id="KW-0808">Transferase</keyword>
<evidence type="ECO:0000256" key="7">
    <source>
        <dbReference type="ARBA" id="ARBA00023015"/>
    </source>
</evidence>
<keyword evidence="6" id="KW-0862">Zinc</keyword>
<dbReference type="Gene3D" id="3.30.40.10">
    <property type="entry name" value="Zinc/RING finger domain, C3HC4 (zinc finger)"/>
    <property type="match status" value="1"/>
</dbReference>
<accession>A0A8D0FVF7</accession>
<keyword evidence="8" id="KW-0804">Transcription</keyword>
<dbReference type="GO" id="GO:0008270">
    <property type="term" value="F:zinc ion binding"/>
    <property type="evidence" value="ECO:0007669"/>
    <property type="project" value="UniProtKB-KW"/>
</dbReference>
<dbReference type="EC" id="2.3.2.27" evidence="2"/>
<evidence type="ECO:0000256" key="1">
    <source>
        <dbReference type="ARBA" id="ARBA00000900"/>
    </source>
</evidence>
<proteinExistence type="predicted"/>
<reference evidence="11" key="1">
    <citation type="submission" date="2025-08" db="UniProtKB">
        <authorList>
            <consortium name="Ensembl"/>
        </authorList>
    </citation>
    <scope>IDENTIFICATION</scope>
</reference>
<evidence type="ECO:0000256" key="9">
    <source>
        <dbReference type="PROSITE-ProRule" id="PRU00175"/>
    </source>
</evidence>
<dbReference type="Pfam" id="PF13639">
    <property type="entry name" value="zf-RING_2"/>
    <property type="match status" value="1"/>
</dbReference>
<dbReference type="GO" id="GO:0061630">
    <property type="term" value="F:ubiquitin protein ligase activity"/>
    <property type="evidence" value="ECO:0007669"/>
    <property type="project" value="UniProtKB-EC"/>
</dbReference>
<evidence type="ECO:0000259" key="10">
    <source>
        <dbReference type="PROSITE" id="PS50089"/>
    </source>
</evidence>
<dbReference type="Ensembl" id="ENSSOCT00000021353.1">
    <property type="protein sequence ID" value="ENSSOCP00000020831.1"/>
    <property type="gene ID" value="ENSSOCG00000015555.1"/>
</dbReference>
<name>A0A8D0FVF7_STROC</name>
<evidence type="ECO:0000256" key="6">
    <source>
        <dbReference type="ARBA" id="ARBA00022833"/>
    </source>
</evidence>
<dbReference type="InterPro" id="IPR017907">
    <property type="entry name" value="Znf_RING_CS"/>
</dbReference>
<protein>
    <recommendedName>
        <fullName evidence="2">RING-type E3 ubiquitin transferase</fullName>
        <ecNumber evidence="2">2.3.2.27</ecNumber>
    </recommendedName>
</protein>
<dbReference type="Proteomes" id="UP000694551">
    <property type="component" value="Unplaced"/>
</dbReference>
<comment type="catalytic activity">
    <reaction evidence="1">
        <text>S-ubiquitinyl-[E2 ubiquitin-conjugating enzyme]-L-cysteine + [acceptor protein]-L-lysine = [E2 ubiquitin-conjugating enzyme]-L-cysteine + N(6)-ubiquitinyl-[acceptor protein]-L-lysine.</text>
        <dbReference type="EC" id="2.3.2.27"/>
    </reaction>
</comment>
<keyword evidence="7" id="KW-0805">Transcription regulation</keyword>
<dbReference type="InterPro" id="IPR013083">
    <property type="entry name" value="Znf_RING/FYVE/PHD"/>
</dbReference>